<dbReference type="PRINTS" id="PR00503">
    <property type="entry name" value="BROMODOMAIN"/>
</dbReference>
<keyword evidence="5" id="KW-0539">Nucleus</keyword>
<organism evidence="9 10">
    <name type="scientific">Necator americanus</name>
    <name type="common">Human hookworm</name>
    <dbReference type="NCBI Taxonomy" id="51031"/>
    <lineage>
        <taxon>Eukaryota</taxon>
        <taxon>Metazoa</taxon>
        <taxon>Ecdysozoa</taxon>
        <taxon>Nematoda</taxon>
        <taxon>Chromadorea</taxon>
        <taxon>Rhabditida</taxon>
        <taxon>Rhabditina</taxon>
        <taxon>Rhabditomorpha</taxon>
        <taxon>Strongyloidea</taxon>
        <taxon>Ancylostomatidae</taxon>
        <taxon>Bunostominae</taxon>
        <taxon>Necator</taxon>
    </lineage>
</organism>
<dbReference type="KEGG" id="nai:NECAME_07223"/>
<dbReference type="CTD" id="25347253"/>
<dbReference type="SUPFAM" id="SSF47370">
    <property type="entry name" value="Bromodomain"/>
    <property type="match status" value="1"/>
</dbReference>
<feature type="compositionally biased region" description="Acidic residues" evidence="7">
    <location>
        <begin position="96"/>
        <end position="110"/>
    </location>
</feature>
<accession>W2TQ65</accession>
<dbReference type="InterPro" id="IPR021900">
    <property type="entry name" value="DUF3512"/>
</dbReference>
<keyword evidence="2" id="KW-0805">Transcription regulation</keyword>
<dbReference type="STRING" id="51031.W2TQ65"/>
<dbReference type="GO" id="GO:0006357">
    <property type="term" value="P:regulation of transcription by RNA polymerase II"/>
    <property type="evidence" value="ECO:0007669"/>
    <property type="project" value="TreeGrafter"/>
</dbReference>
<dbReference type="OrthoDB" id="21648at2759"/>
<evidence type="ECO:0000256" key="4">
    <source>
        <dbReference type="ARBA" id="ARBA00023163"/>
    </source>
</evidence>
<dbReference type="GeneID" id="25347253"/>
<dbReference type="Pfam" id="PF00439">
    <property type="entry name" value="Bromodomain"/>
    <property type="match status" value="1"/>
</dbReference>
<reference evidence="10" key="1">
    <citation type="journal article" date="2014" name="Nat. Genet.">
        <title>Genome of the human hookworm Necator americanus.</title>
        <authorList>
            <person name="Tang Y.T."/>
            <person name="Gao X."/>
            <person name="Rosa B.A."/>
            <person name="Abubucker S."/>
            <person name="Hallsworth-Pepin K."/>
            <person name="Martin J."/>
            <person name="Tyagi R."/>
            <person name="Heizer E."/>
            <person name="Zhang X."/>
            <person name="Bhonagiri-Palsikar V."/>
            <person name="Minx P."/>
            <person name="Warren W.C."/>
            <person name="Wang Q."/>
            <person name="Zhan B."/>
            <person name="Hotez P.J."/>
            <person name="Sternberg P.W."/>
            <person name="Dougall A."/>
            <person name="Gaze S.T."/>
            <person name="Mulvenna J."/>
            <person name="Sotillo J."/>
            <person name="Ranganathan S."/>
            <person name="Rabelo E.M."/>
            <person name="Wilson R.K."/>
            <person name="Felgner P.L."/>
            <person name="Bethony J."/>
            <person name="Hawdon J.M."/>
            <person name="Gasser R.B."/>
            <person name="Loukas A."/>
            <person name="Mitreva M."/>
        </authorList>
    </citation>
    <scope>NUCLEOTIDE SEQUENCE [LARGE SCALE GENOMIC DNA]</scope>
</reference>
<evidence type="ECO:0000259" key="8">
    <source>
        <dbReference type="PROSITE" id="PS50014"/>
    </source>
</evidence>
<dbReference type="PANTHER" id="PTHR22881:SF27">
    <property type="entry name" value="BROMODOMAIN CONTAINING 7_9"/>
    <property type="match status" value="1"/>
</dbReference>
<dbReference type="InterPro" id="IPR001487">
    <property type="entry name" value="Bromodomain"/>
</dbReference>
<dbReference type="InterPro" id="IPR051831">
    <property type="entry name" value="Bromodomain_contain_prot"/>
</dbReference>
<dbReference type="GO" id="GO:0005634">
    <property type="term" value="C:nucleus"/>
    <property type="evidence" value="ECO:0007669"/>
    <property type="project" value="UniProtKB-SubCell"/>
</dbReference>
<evidence type="ECO:0000256" key="5">
    <source>
        <dbReference type="ARBA" id="ARBA00023242"/>
    </source>
</evidence>
<dbReference type="Pfam" id="PF12024">
    <property type="entry name" value="DUF3512"/>
    <property type="match status" value="1"/>
</dbReference>
<dbReference type="PROSITE" id="PS50014">
    <property type="entry name" value="BROMODOMAIN_2"/>
    <property type="match status" value="1"/>
</dbReference>
<evidence type="ECO:0000313" key="10">
    <source>
        <dbReference type="Proteomes" id="UP000053676"/>
    </source>
</evidence>
<keyword evidence="10" id="KW-1185">Reference proteome</keyword>
<comment type="subcellular location">
    <subcellularLocation>
        <location evidence="1">Nucleus</location>
    </subcellularLocation>
</comment>
<sequence>MIVAHFTLQSLRSDVCRVFVSFDIIKFSAFQNMVEEERAERRSMVGAPPTARKPQSSSRLARTPRASAMRQNIKRKHEEESEEERDSGSERHDSEVGDAEEDSGADETAENETPGKPRKKKAGAFEESPGPIPVESGEKKASPTPENPDPVVKNPSVKKYSPLQLMADHLLRKIMSKDPEEYFAFPVTPSMAPDYHTIISHPMDFSTIRQKIEDDVYQTITEMRTDAELIVSNALTYNNPNTVYHLAATRLSAIVKYYFSEQYLRYIFHTLPFANQIALEKAGLVPLTTTVHKQENRLRQALVDDMTAEDCLRAADPAVRNRLSARLPNGKLAFLNNKDGVTVLNVVGETDKKGIKLGDIVGSLEEGTPGMLSLGDHRLSGQSMITYLNYGPFASFAPQYDSTWATLTKRDSDLLLRTYGDRSTVADVMSLRNMVEDAGAHFIKVVDDLLDTFTDGEHSRTMVELKKKQTDEKPRNNEDIPELLSEVESLENLGVDVSFVKDVRERMAINKTNSIQSQLDMSGQAVLDLARLQHKRLSQPPPITLTHVQAPPVVENQLAANVQQQLTAQIGAHAPPGEIVSVPAIHNAIGMQEELDMDIFGEFFVT</sequence>
<gene>
    <name evidence="9" type="ORF">NECAME_07223</name>
</gene>
<protein>
    <submittedName>
        <fullName evidence="9">Bromodomain protein</fullName>
    </submittedName>
</protein>
<dbReference type="PANTHER" id="PTHR22881">
    <property type="entry name" value="BROMODOMAIN CONTAINING PROTEIN"/>
    <property type="match status" value="1"/>
</dbReference>
<proteinExistence type="predicted"/>
<evidence type="ECO:0000256" key="6">
    <source>
        <dbReference type="PROSITE-ProRule" id="PRU00035"/>
    </source>
</evidence>
<evidence type="ECO:0000256" key="7">
    <source>
        <dbReference type="SAM" id="MobiDB-lite"/>
    </source>
</evidence>
<evidence type="ECO:0000256" key="1">
    <source>
        <dbReference type="ARBA" id="ARBA00004123"/>
    </source>
</evidence>
<dbReference type="Gene3D" id="1.20.920.10">
    <property type="entry name" value="Bromodomain-like"/>
    <property type="match status" value="1"/>
</dbReference>
<dbReference type="InterPro" id="IPR036427">
    <property type="entry name" value="Bromodomain-like_sf"/>
</dbReference>
<feature type="compositionally biased region" description="Basic and acidic residues" evidence="7">
    <location>
        <begin position="86"/>
        <end position="95"/>
    </location>
</feature>
<keyword evidence="3 6" id="KW-0103">Bromodomain</keyword>
<dbReference type="Proteomes" id="UP000053676">
    <property type="component" value="Unassembled WGS sequence"/>
</dbReference>
<evidence type="ECO:0000313" key="9">
    <source>
        <dbReference type="EMBL" id="ETN83794.1"/>
    </source>
</evidence>
<dbReference type="EMBL" id="KI658094">
    <property type="protein sequence ID" value="ETN83794.1"/>
    <property type="molecule type" value="Genomic_DNA"/>
</dbReference>
<dbReference type="AlphaFoldDB" id="W2TQ65"/>
<dbReference type="OMA" id="HQGHRER"/>
<dbReference type="SMART" id="SM00297">
    <property type="entry name" value="BROMO"/>
    <property type="match status" value="1"/>
</dbReference>
<feature type="region of interest" description="Disordered" evidence="7">
    <location>
        <begin position="39"/>
        <end position="156"/>
    </location>
</feature>
<feature type="domain" description="Bromo" evidence="8">
    <location>
        <begin position="175"/>
        <end position="245"/>
    </location>
</feature>
<evidence type="ECO:0000256" key="3">
    <source>
        <dbReference type="ARBA" id="ARBA00023117"/>
    </source>
</evidence>
<name>W2TQ65_NECAM</name>
<evidence type="ECO:0000256" key="2">
    <source>
        <dbReference type="ARBA" id="ARBA00023015"/>
    </source>
</evidence>
<keyword evidence="4" id="KW-0804">Transcription</keyword>